<evidence type="ECO:0000256" key="7">
    <source>
        <dbReference type="PROSITE-ProRule" id="PRU00087"/>
    </source>
</evidence>
<evidence type="ECO:0000313" key="12">
    <source>
        <dbReference type="RefSeq" id="XP_031561519.1"/>
    </source>
</evidence>
<dbReference type="SMART" id="SM00336">
    <property type="entry name" value="BBOX"/>
    <property type="match status" value="2"/>
</dbReference>
<sequence>MESFLVDLKKHVECSLCNDTFTEPKVLLCFHTFCKPCIKRHAELIEEVNVFKCPRCKSQTPLPEPSSVEDLQPSSLHSRILKGLALVEGEKVCSVSESHSSASWYCFDCDRSMCEECKKNHSEFIKDHKVVCLADLKEEDMEFIITRENPCKSHPHHRLESFCEDCDDMICVTCWKHDHKDHKTMSLDKFASIKKDVLSKHLRVLEQLRLDDKENQQQENIAKTIKQQGEKAKEVVKDTTNKMIQMLQGKERKLLRQIDKKLNSGTRNLNIIHHISAVEEYIKNVMEKGLASEMINIQETQCSEKFIFNPIPLSSRIVFIPNKELVQQIETGLGVLQTHFETDHTMSTILVEGEPEAARQQKLVLTTKTSTGQDSINTGDVVDIHISPRDHVEIEEKDVRTAGRIEVEFMAKVAGQLTAEVQVNGNHVSNSPLVVNVKPQQMRITGQFNMKGVDINSLRLAGIAVNRDNGRIAVSFPSSPCVYVFKTNGDLLLAYGSEGGSQGQLNVSEGLAFLNDTDLAIADWDNHRICIVNTATGTSIKTFGSHGYKNKQFNQPCGVHIDEHGNIFVCDRKNHRVQVFTRDGDYQYQFGLTTNNNFDPVDVVTYDGLFYVSDYNNHFIHVFEKKGKVPTRISTIGGYGSNDGQLSRPWGLAIDNDHHLLVCDSGNNRVQKFTLDGRFAGKSVDEIKNPVSMAVLNDGQILVCTSSGVWFVK</sequence>
<comment type="similarity">
    <text evidence="1">Belongs to the TRIM/RBCC family.</text>
</comment>
<feature type="domain" description="B box-type" evidence="10">
    <location>
        <begin position="146"/>
        <end position="187"/>
    </location>
</feature>
<dbReference type="GeneID" id="116297435"/>
<dbReference type="InterPro" id="IPR011042">
    <property type="entry name" value="6-blade_b-propeller_TolB-like"/>
</dbReference>
<evidence type="ECO:0000259" key="9">
    <source>
        <dbReference type="PROSITE" id="PS50089"/>
    </source>
</evidence>
<dbReference type="InterPro" id="IPR013083">
    <property type="entry name" value="Znf_RING/FYVE/PHD"/>
</dbReference>
<evidence type="ECO:0000259" key="10">
    <source>
        <dbReference type="PROSITE" id="PS50119"/>
    </source>
</evidence>
<accession>A0A6P8HYQ9</accession>
<dbReference type="PROSITE" id="PS50089">
    <property type="entry name" value="ZF_RING_2"/>
    <property type="match status" value="1"/>
</dbReference>
<keyword evidence="11" id="KW-1185">Reference proteome</keyword>
<evidence type="ECO:0000256" key="6">
    <source>
        <dbReference type="PROSITE-ProRule" id="PRU00024"/>
    </source>
</evidence>
<feature type="domain" description="RING-type" evidence="9">
    <location>
        <begin position="14"/>
        <end position="57"/>
    </location>
</feature>
<keyword evidence="3" id="KW-0677">Repeat</keyword>
<dbReference type="PROSITE" id="PS50194">
    <property type="entry name" value="FILAMIN_REPEAT"/>
    <property type="match status" value="1"/>
</dbReference>
<dbReference type="Pfam" id="PF01436">
    <property type="entry name" value="NHL"/>
    <property type="match status" value="2"/>
</dbReference>
<evidence type="ECO:0000256" key="5">
    <source>
        <dbReference type="ARBA" id="ARBA00022833"/>
    </source>
</evidence>
<dbReference type="InterPro" id="IPR017868">
    <property type="entry name" value="Filamin/ABP280_repeat-like"/>
</dbReference>
<dbReference type="PANTHER" id="PTHR25462:SF296">
    <property type="entry name" value="MEIOTIC P26, ISOFORM F"/>
    <property type="match status" value="1"/>
</dbReference>
<dbReference type="SMART" id="SM00184">
    <property type="entry name" value="RING"/>
    <property type="match status" value="1"/>
</dbReference>
<dbReference type="PANTHER" id="PTHR25462">
    <property type="entry name" value="BONUS, ISOFORM C-RELATED"/>
    <property type="match status" value="1"/>
</dbReference>
<feature type="domain" description="B box-type" evidence="10">
    <location>
        <begin position="88"/>
        <end position="133"/>
    </location>
</feature>
<dbReference type="InterPro" id="IPR013783">
    <property type="entry name" value="Ig-like_fold"/>
</dbReference>
<dbReference type="PROSITE" id="PS00518">
    <property type="entry name" value="ZF_RING_1"/>
    <property type="match status" value="1"/>
</dbReference>
<dbReference type="KEGG" id="aten:116297435"/>
<feature type="repeat" description="Filamin" evidence="7">
    <location>
        <begin position="403"/>
        <end position="437"/>
    </location>
</feature>
<name>A0A6P8HYQ9_ACTTE</name>
<keyword evidence="5" id="KW-0862">Zinc</keyword>
<dbReference type="OrthoDB" id="27136at2759"/>
<dbReference type="PROSITE" id="PS50119">
    <property type="entry name" value="ZF_BBOX"/>
    <property type="match status" value="2"/>
</dbReference>
<evidence type="ECO:0000256" key="2">
    <source>
        <dbReference type="ARBA" id="ARBA00022723"/>
    </source>
</evidence>
<dbReference type="CDD" id="cd16579">
    <property type="entry name" value="RING-HC_PML_C-V"/>
    <property type="match status" value="1"/>
</dbReference>
<evidence type="ECO:0000256" key="8">
    <source>
        <dbReference type="PROSITE-ProRule" id="PRU00504"/>
    </source>
</evidence>
<dbReference type="Proteomes" id="UP000515163">
    <property type="component" value="Unplaced"/>
</dbReference>
<dbReference type="AlphaFoldDB" id="A0A6P8HYQ9"/>
<dbReference type="InterPro" id="IPR017907">
    <property type="entry name" value="Znf_RING_CS"/>
</dbReference>
<dbReference type="GO" id="GO:0008270">
    <property type="term" value="F:zinc ion binding"/>
    <property type="evidence" value="ECO:0007669"/>
    <property type="project" value="UniProtKB-KW"/>
</dbReference>
<dbReference type="InterPro" id="IPR018957">
    <property type="entry name" value="Znf_C3HC4_RING-type"/>
</dbReference>
<dbReference type="Gene3D" id="3.30.160.60">
    <property type="entry name" value="Classic Zinc Finger"/>
    <property type="match status" value="1"/>
</dbReference>
<dbReference type="InterPro" id="IPR001258">
    <property type="entry name" value="NHL_repeat"/>
</dbReference>
<dbReference type="InterPro" id="IPR001298">
    <property type="entry name" value="Filamin/ABP280_rpt"/>
</dbReference>
<evidence type="ECO:0000256" key="3">
    <source>
        <dbReference type="ARBA" id="ARBA00022737"/>
    </source>
</evidence>
<dbReference type="SUPFAM" id="SSF101898">
    <property type="entry name" value="NHL repeat"/>
    <property type="match status" value="1"/>
</dbReference>
<evidence type="ECO:0000256" key="1">
    <source>
        <dbReference type="ARBA" id="ARBA00008518"/>
    </source>
</evidence>
<proteinExistence type="inferred from homology"/>
<dbReference type="Pfam" id="PF00643">
    <property type="entry name" value="zf-B_box"/>
    <property type="match status" value="1"/>
</dbReference>
<dbReference type="InterPro" id="IPR014756">
    <property type="entry name" value="Ig_E-set"/>
</dbReference>
<keyword evidence="4 6" id="KW-0863">Zinc-finger</keyword>
<keyword evidence="2" id="KW-0479">Metal-binding</keyword>
<dbReference type="SUPFAM" id="SSF81296">
    <property type="entry name" value="E set domains"/>
    <property type="match status" value="1"/>
</dbReference>
<feature type="repeat" description="NHL" evidence="8">
    <location>
        <begin position="540"/>
        <end position="583"/>
    </location>
</feature>
<dbReference type="InterPro" id="IPR047153">
    <property type="entry name" value="TRIM45/56/19-like"/>
</dbReference>
<dbReference type="Gene3D" id="2.120.10.30">
    <property type="entry name" value="TolB, C-terminal domain"/>
    <property type="match status" value="3"/>
</dbReference>
<organism evidence="11 12">
    <name type="scientific">Actinia tenebrosa</name>
    <name type="common">Australian red waratah sea anemone</name>
    <dbReference type="NCBI Taxonomy" id="6105"/>
    <lineage>
        <taxon>Eukaryota</taxon>
        <taxon>Metazoa</taxon>
        <taxon>Cnidaria</taxon>
        <taxon>Anthozoa</taxon>
        <taxon>Hexacorallia</taxon>
        <taxon>Actiniaria</taxon>
        <taxon>Actiniidae</taxon>
        <taxon>Actinia</taxon>
    </lineage>
</organism>
<dbReference type="Gene3D" id="3.30.40.10">
    <property type="entry name" value="Zinc/RING finger domain, C3HC4 (zinc finger)"/>
    <property type="match status" value="1"/>
</dbReference>
<dbReference type="InterPro" id="IPR001841">
    <property type="entry name" value="Znf_RING"/>
</dbReference>
<dbReference type="Gene3D" id="2.60.40.10">
    <property type="entry name" value="Immunoglobulins"/>
    <property type="match status" value="1"/>
</dbReference>
<dbReference type="FunCoup" id="A0A6P8HYQ9">
    <property type="interactions" value="1231"/>
</dbReference>
<dbReference type="RefSeq" id="XP_031561519.1">
    <property type="nucleotide sequence ID" value="XM_031705659.1"/>
</dbReference>
<dbReference type="PROSITE" id="PS51125">
    <property type="entry name" value="NHL"/>
    <property type="match status" value="2"/>
</dbReference>
<evidence type="ECO:0000256" key="4">
    <source>
        <dbReference type="ARBA" id="ARBA00022771"/>
    </source>
</evidence>
<dbReference type="SUPFAM" id="SSF57845">
    <property type="entry name" value="B-box zinc-binding domain"/>
    <property type="match status" value="1"/>
</dbReference>
<feature type="repeat" description="NHL" evidence="8">
    <location>
        <begin position="633"/>
        <end position="676"/>
    </location>
</feature>
<evidence type="ECO:0000313" key="11">
    <source>
        <dbReference type="Proteomes" id="UP000515163"/>
    </source>
</evidence>
<gene>
    <name evidence="12" type="primary">LOC116297435</name>
</gene>
<dbReference type="InParanoid" id="A0A6P8HYQ9"/>
<dbReference type="SUPFAM" id="SSF57850">
    <property type="entry name" value="RING/U-box"/>
    <property type="match status" value="1"/>
</dbReference>
<reference evidence="12" key="1">
    <citation type="submission" date="2025-08" db="UniProtKB">
        <authorList>
            <consortium name="RefSeq"/>
        </authorList>
    </citation>
    <scope>IDENTIFICATION</scope>
    <source>
        <tissue evidence="12">Tentacle</tissue>
    </source>
</reference>
<dbReference type="SMART" id="SM00557">
    <property type="entry name" value="IG_FLMN"/>
    <property type="match status" value="1"/>
</dbReference>
<dbReference type="Pfam" id="PF00097">
    <property type="entry name" value="zf-C3HC4"/>
    <property type="match status" value="1"/>
</dbReference>
<protein>
    <submittedName>
        <fullName evidence="12">E3 ubiquitin-protein ligase TRIM71-like</fullName>
    </submittedName>
</protein>
<dbReference type="InterPro" id="IPR000315">
    <property type="entry name" value="Znf_B-box"/>
</dbReference>